<evidence type="ECO:0000313" key="12">
    <source>
        <dbReference type="EMBL" id="OWU77927.1"/>
    </source>
</evidence>
<evidence type="ECO:0000256" key="8">
    <source>
        <dbReference type="PIRSR" id="PIRSR639901-1"/>
    </source>
</evidence>
<organism evidence="12 13">
    <name type="scientific">Marinibacterium profundimaris</name>
    <dbReference type="NCBI Taxonomy" id="1679460"/>
    <lineage>
        <taxon>Bacteria</taxon>
        <taxon>Pseudomonadati</taxon>
        <taxon>Pseudomonadota</taxon>
        <taxon>Alphaproteobacteria</taxon>
        <taxon>Rhodobacterales</taxon>
        <taxon>Paracoccaceae</taxon>
        <taxon>Marinibacterium</taxon>
    </lineage>
</organism>
<dbReference type="Gene3D" id="3.40.50.11720">
    <property type="entry name" value="3-Deoxy-D-manno-octulosonic-acid transferase, N-terminal domain"/>
    <property type="match status" value="1"/>
</dbReference>
<gene>
    <name evidence="12" type="ORF">ATO3_04660</name>
</gene>
<reference evidence="12 13" key="1">
    <citation type="submission" date="2013-04" db="EMBL/GenBank/DDBJ databases">
        <title>Oceanicola sp. 22II1-22F33 Genome Sequencing.</title>
        <authorList>
            <person name="Lai Q."/>
            <person name="Li G."/>
            <person name="Shao Z."/>
        </authorList>
    </citation>
    <scope>NUCLEOTIDE SEQUENCE [LARGE SCALE GENOMIC DNA]</scope>
    <source>
        <strain evidence="12 13">22II1-22F33</strain>
    </source>
</reference>
<keyword evidence="10" id="KW-1003">Cell membrane</keyword>
<evidence type="ECO:0000256" key="4">
    <source>
        <dbReference type="ARBA" id="ARBA00019077"/>
    </source>
</evidence>
<dbReference type="InterPro" id="IPR038107">
    <property type="entry name" value="Glycos_transf_N_sf"/>
</dbReference>
<evidence type="ECO:0000256" key="10">
    <source>
        <dbReference type="RuleBase" id="RU365103"/>
    </source>
</evidence>
<dbReference type="PANTHER" id="PTHR42755">
    <property type="entry name" value="3-DEOXY-MANNO-OCTULOSONATE CYTIDYLYLTRANSFERASE"/>
    <property type="match status" value="1"/>
</dbReference>
<dbReference type="Proteomes" id="UP000215377">
    <property type="component" value="Unassembled WGS sequence"/>
</dbReference>
<dbReference type="Pfam" id="PF04413">
    <property type="entry name" value="Glycos_transf_N"/>
    <property type="match status" value="1"/>
</dbReference>
<feature type="active site" description="Proton acceptor" evidence="8">
    <location>
        <position position="74"/>
    </location>
</feature>
<comment type="subcellular location">
    <subcellularLocation>
        <location evidence="10">Cell membrane</location>
    </subcellularLocation>
</comment>
<evidence type="ECO:0000256" key="2">
    <source>
        <dbReference type="ARBA" id="ARBA00004713"/>
    </source>
</evidence>
<name>A0A225NX83_9RHOB</name>
<dbReference type="PANTHER" id="PTHR42755:SF1">
    <property type="entry name" value="3-DEOXY-D-MANNO-OCTULOSONIC ACID TRANSFERASE, MITOCHONDRIAL-RELATED"/>
    <property type="match status" value="1"/>
</dbReference>
<protein>
    <recommendedName>
        <fullName evidence="4 10">3-deoxy-D-manno-octulosonic acid transferase</fullName>
        <shortName evidence="10">Kdo transferase</shortName>
        <ecNumber evidence="3 10">2.4.99.12</ecNumber>
    </recommendedName>
    <alternativeName>
        <fullName evidence="6 10">Lipid IV(A) 3-deoxy-D-manno-octulosonic acid transferase</fullName>
    </alternativeName>
</protein>
<dbReference type="GO" id="GO:0043842">
    <property type="term" value="F:Kdo transferase activity"/>
    <property type="evidence" value="ECO:0007669"/>
    <property type="project" value="UniProtKB-EC"/>
</dbReference>
<comment type="pathway">
    <text evidence="2 10">Bacterial outer membrane biogenesis; LPS core biosynthesis.</text>
</comment>
<evidence type="ECO:0000256" key="9">
    <source>
        <dbReference type="PIRSR" id="PIRSR639901-2"/>
    </source>
</evidence>
<keyword evidence="10" id="KW-0472">Membrane</keyword>
<dbReference type="AlphaFoldDB" id="A0A225NX83"/>
<evidence type="ECO:0000256" key="3">
    <source>
        <dbReference type="ARBA" id="ARBA00012621"/>
    </source>
</evidence>
<evidence type="ECO:0000256" key="5">
    <source>
        <dbReference type="ARBA" id="ARBA00022679"/>
    </source>
</evidence>
<feature type="site" description="Transition state stabilizer" evidence="9">
    <location>
        <position position="222"/>
    </location>
</feature>
<dbReference type="GO" id="GO:0009244">
    <property type="term" value="P:lipopolysaccharide core region biosynthetic process"/>
    <property type="evidence" value="ECO:0007669"/>
    <property type="project" value="UniProtKB-UniRule"/>
</dbReference>
<dbReference type="GO" id="GO:0009245">
    <property type="term" value="P:lipid A biosynthetic process"/>
    <property type="evidence" value="ECO:0007669"/>
    <property type="project" value="TreeGrafter"/>
</dbReference>
<feature type="site" description="Transition state stabilizer" evidence="9">
    <location>
        <position position="144"/>
    </location>
</feature>
<keyword evidence="10" id="KW-0448">Lipopolysaccharide biosynthesis</keyword>
<dbReference type="InterPro" id="IPR039901">
    <property type="entry name" value="Kdotransferase"/>
</dbReference>
<comment type="similarity">
    <text evidence="10">Belongs to the glycosyltransferase group 1 family.</text>
</comment>
<proteinExistence type="inferred from homology"/>
<dbReference type="UniPathway" id="UPA00958"/>
<evidence type="ECO:0000256" key="1">
    <source>
        <dbReference type="ARBA" id="ARBA00003394"/>
    </source>
</evidence>
<sequence length="436" mass="46882">MMSRKGGKRPSPTPLYKVYSGLTRLAAPMVLAHVGRKLAAQGVEPERIDERAGHATLPRPEGEMIWFHGASVGESLSVLSVITRLGQRLPGAEFLMTSGTASSAQIVGRRLPPRTRHQFAPMDAPQVLDRFLDHWRPRAGVFVESELWPGMLIRARDRGVKLALLNARLSARSAQGWARYPDTARFVLDAFEVMLTQNAEIAQRLRSMGADPDRLQVGANLKATAEPLPVDELTLSELHEAVGPRPLWVASSTHPGEEEIVLEAQSRILSQRPGALLILILRHPERGDAVEAMVREAGLTCARRSTGEPIGAETQVYLADTLGETGTWYAAAPIVLLGGSLLPEIGGHNPFEPAGSGAAVMSGPHVVNFSETFGPMFSTGAATEVATAEDIAGVVLGWLGDAARLETRREAARDFARSGAAALDHVIDVLVEQLGL</sequence>
<evidence type="ECO:0000313" key="13">
    <source>
        <dbReference type="Proteomes" id="UP000215377"/>
    </source>
</evidence>
<evidence type="ECO:0000259" key="11">
    <source>
        <dbReference type="Pfam" id="PF04413"/>
    </source>
</evidence>
<keyword evidence="5 10" id="KW-0808">Transferase</keyword>
<dbReference type="EMBL" id="AQQR01000001">
    <property type="protein sequence ID" value="OWU77927.1"/>
    <property type="molecule type" value="Genomic_DNA"/>
</dbReference>
<feature type="domain" description="3-deoxy-D-manno-octulosonic-acid transferase N-terminal" evidence="11">
    <location>
        <begin position="47"/>
        <end position="223"/>
    </location>
</feature>
<keyword evidence="13" id="KW-1185">Reference proteome</keyword>
<accession>A0A225NX83</accession>
<dbReference type="Gene3D" id="3.40.50.2000">
    <property type="entry name" value="Glycogen Phosphorylase B"/>
    <property type="match status" value="1"/>
</dbReference>
<evidence type="ECO:0000256" key="6">
    <source>
        <dbReference type="ARBA" id="ARBA00031445"/>
    </source>
</evidence>
<comment type="catalytic activity">
    <reaction evidence="7 10">
        <text>lipid IVA (E. coli) + CMP-3-deoxy-beta-D-manno-octulosonate = alpha-Kdo-(2-&gt;6)-lipid IVA (E. coli) + CMP + H(+)</text>
        <dbReference type="Rhea" id="RHEA:28066"/>
        <dbReference type="ChEBI" id="CHEBI:15378"/>
        <dbReference type="ChEBI" id="CHEBI:58603"/>
        <dbReference type="ChEBI" id="CHEBI:60364"/>
        <dbReference type="ChEBI" id="CHEBI:60377"/>
        <dbReference type="ChEBI" id="CHEBI:85987"/>
        <dbReference type="EC" id="2.4.99.12"/>
    </reaction>
</comment>
<dbReference type="InterPro" id="IPR007507">
    <property type="entry name" value="Glycos_transf_N"/>
</dbReference>
<comment type="caution">
    <text evidence="12">The sequence shown here is derived from an EMBL/GenBank/DDBJ whole genome shotgun (WGS) entry which is preliminary data.</text>
</comment>
<dbReference type="SUPFAM" id="SSF53756">
    <property type="entry name" value="UDP-Glycosyltransferase/glycogen phosphorylase"/>
    <property type="match status" value="1"/>
</dbReference>
<dbReference type="GO" id="GO:0005886">
    <property type="term" value="C:plasma membrane"/>
    <property type="evidence" value="ECO:0007669"/>
    <property type="project" value="UniProtKB-SubCell"/>
</dbReference>
<evidence type="ECO:0000256" key="7">
    <source>
        <dbReference type="ARBA" id="ARBA00049183"/>
    </source>
</evidence>
<comment type="function">
    <text evidence="1 10">Involved in lipopolysaccharide (LPS) biosynthesis. Catalyzes the transfer of 3-deoxy-D-manno-octulosonate (Kdo) residue(s) from CMP-Kdo to lipid IV(A), the tetraacyldisaccharide-1,4'-bisphosphate precursor of lipid A.</text>
</comment>
<dbReference type="EC" id="2.4.99.12" evidence="3 10"/>